<evidence type="ECO:0000256" key="4">
    <source>
        <dbReference type="HAMAP-Rule" id="MF_03028"/>
    </source>
</evidence>
<keyword evidence="8" id="KW-1185">Reference proteome</keyword>
<comment type="function">
    <text evidence="4">Required for maturation of ribosomal RNAs and formation of the large ribosomal subunit.</text>
</comment>
<feature type="region of interest" description="Disordered" evidence="5">
    <location>
        <begin position="584"/>
        <end position="613"/>
    </location>
</feature>
<dbReference type="OrthoDB" id="10264910at2759"/>
<dbReference type="InterPro" id="IPR036420">
    <property type="entry name" value="BRCT_dom_sf"/>
</dbReference>
<dbReference type="EMBL" id="SUNJ01007078">
    <property type="protein sequence ID" value="TPP62278.1"/>
    <property type="molecule type" value="Genomic_DNA"/>
</dbReference>
<evidence type="ECO:0000256" key="1">
    <source>
        <dbReference type="ARBA" id="ARBA00022517"/>
    </source>
</evidence>
<feature type="domain" description="BRCT" evidence="6">
    <location>
        <begin position="317"/>
        <end position="409"/>
    </location>
</feature>
<evidence type="ECO:0000313" key="7">
    <source>
        <dbReference type="EMBL" id="TPP62278.1"/>
    </source>
</evidence>
<sequence length="613" mass="70084">MTKMKKKQRKGIVTAFLSQKQAMRKLQLNLPNFRRLCILKGIYPVEPSNLKKAGKGNSQPKVYYNTKDIAFLAHEPLMEKFRRLRIYQLKLRKAREKKDRDREFRIKMNKPRYTLHHIVRERYPTPQDALSDISDSLNLIFLFARLPRLTQFSPSLIGLSRRLCVEFLNLIVATQSIRKAFISIKGFYVQAELLGKSVVWIIPHSSATHTPSDVDYRILATCLEFDTTLVGSLLCNLYRQYGLLYPPKLAVHVDLDPTSYYCGQNENYFEILSCLSFPVKRLEEQNVEDAEVDELEELQAIDDQVSLAIKKQVDDRKVQNLFKGKRFFLMREIPRDVVCLIIRSCGGECSWDKTVGPGATFAEDDPKIDYQIVDRPMNELKMTRYYVQPQWVFDSLNAGRLLLAQDYLPGISLPPHLSPFTAGSGLNELINEPLVSQRGGLTGVAPGFGEGANVYRPPEADYLAGLVSLAELRGGVIQARAEEGSRSEKIQSLEEYSSNNSHNVESDRDESLPSDTEIDVVKMKSQKIKAKLKKPTKGMSPIITPGRTENKKAKLMQERAEANAERKLREMLIPKKHRNAYKKMVHSVKRKEKEVRQLAEKRRTIDSKSKSSM</sequence>
<feature type="compositionally biased region" description="Basic and acidic residues" evidence="5">
    <location>
        <begin position="591"/>
        <end position="613"/>
    </location>
</feature>
<dbReference type="Pfam" id="PF06732">
    <property type="entry name" value="Pescadillo_N"/>
    <property type="match status" value="1"/>
</dbReference>
<feature type="compositionally biased region" description="Basic residues" evidence="5">
    <location>
        <begin position="527"/>
        <end position="536"/>
    </location>
</feature>
<evidence type="ECO:0000256" key="5">
    <source>
        <dbReference type="SAM" id="MobiDB-lite"/>
    </source>
</evidence>
<evidence type="ECO:0000256" key="2">
    <source>
        <dbReference type="ARBA" id="ARBA00022552"/>
    </source>
</evidence>
<reference evidence="7 8" key="1">
    <citation type="submission" date="2019-04" db="EMBL/GenBank/DDBJ databases">
        <title>Annotation for the trematode Fasciola gigantica.</title>
        <authorList>
            <person name="Choi Y.-J."/>
        </authorList>
    </citation>
    <scope>NUCLEOTIDE SEQUENCE [LARGE SCALE GENOMIC DNA]</scope>
    <source>
        <strain evidence="7">Uganda_cow_1</strain>
    </source>
</reference>
<dbReference type="Gene3D" id="3.40.50.10190">
    <property type="entry name" value="BRCT domain"/>
    <property type="match status" value="1"/>
</dbReference>
<dbReference type="PROSITE" id="PS50172">
    <property type="entry name" value="BRCT"/>
    <property type="match status" value="1"/>
</dbReference>
<keyword evidence="2 4" id="KW-0698">rRNA processing</keyword>
<dbReference type="InterPro" id="IPR010613">
    <property type="entry name" value="PES"/>
</dbReference>
<name>A0A504YWP0_FASGI</name>
<dbReference type="STRING" id="46835.A0A504YWP0"/>
<dbReference type="GO" id="GO:0003723">
    <property type="term" value="F:RNA binding"/>
    <property type="evidence" value="ECO:0007669"/>
    <property type="project" value="TreeGrafter"/>
</dbReference>
<dbReference type="Pfam" id="PF16589">
    <property type="entry name" value="BRCT_2"/>
    <property type="match status" value="1"/>
</dbReference>
<dbReference type="Proteomes" id="UP000316759">
    <property type="component" value="Unassembled WGS sequence"/>
</dbReference>
<protein>
    <recommendedName>
        <fullName evidence="4">Pescadillo homolog</fullName>
    </recommendedName>
</protein>
<dbReference type="HAMAP" id="MF_03028">
    <property type="entry name" value="Pescadillo"/>
    <property type="match status" value="1"/>
</dbReference>
<dbReference type="InterPro" id="IPR001357">
    <property type="entry name" value="BRCT_dom"/>
</dbReference>
<dbReference type="GO" id="GO:0030687">
    <property type="term" value="C:preribosome, large subunit precursor"/>
    <property type="evidence" value="ECO:0007669"/>
    <property type="project" value="UniProtKB-UniRule"/>
</dbReference>
<feature type="compositionally biased region" description="Polar residues" evidence="5">
    <location>
        <begin position="494"/>
        <end position="503"/>
    </location>
</feature>
<organism evidence="7 8">
    <name type="scientific">Fasciola gigantica</name>
    <name type="common">Giant liver fluke</name>
    <dbReference type="NCBI Taxonomy" id="46835"/>
    <lineage>
        <taxon>Eukaryota</taxon>
        <taxon>Metazoa</taxon>
        <taxon>Spiralia</taxon>
        <taxon>Lophotrochozoa</taxon>
        <taxon>Platyhelminthes</taxon>
        <taxon>Trematoda</taxon>
        <taxon>Digenea</taxon>
        <taxon>Plagiorchiida</taxon>
        <taxon>Echinostomata</taxon>
        <taxon>Echinostomatoidea</taxon>
        <taxon>Fasciolidae</taxon>
        <taxon>Fasciola</taxon>
    </lineage>
</organism>
<dbReference type="CDD" id="cd17709">
    <property type="entry name" value="BRCT_pescadillo_like"/>
    <property type="match status" value="1"/>
</dbReference>
<keyword evidence="1 4" id="KW-0690">Ribosome biogenesis</keyword>
<dbReference type="PANTHER" id="PTHR12221:SF6">
    <property type="entry name" value="PESCADILLO HOMOLOG"/>
    <property type="match status" value="1"/>
</dbReference>
<dbReference type="SUPFAM" id="SSF52113">
    <property type="entry name" value="BRCT domain"/>
    <property type="match status" value="1"/>
</dbReference>
<feature type="region of interest" description="Disordered" evidence="5">
    <location>
        <begin position="481"/>
        <end position="514"/>
    </location>
</feature>
<feature type="region of interest" description="Disordered" evidence="5">
    <location>
        <begin position="527"/>
        <end position="546"/>
    </location>
</feature>
<comment type="subcellular location">
    <subcellularLocation>
        <location evidence="4">Nucleus</location>
        <location evidence="4">Nucleolus</location>
    </subcellularLocation>
    <subcellularLocation>
        <location evidence="4">Nucleus</location>
        <location evidence="4">Nucleoplasm</location>
    </subcellularLocation>
</comment>
<dbReference type="GO" id="GO:0000466">
    <property type="term" value="P:maturation of 5.8S rRNA from tricistronic rRNA transcript (SSU-rRNA, 5.8S rRNA, LSU-rRNA)"/>
    <property type="evidence" value="ECO:0007669"/>
    <property type="project" value="UniProtKB-UniRule"/>
</dbReference>
<gene>
    <name evidence="7" type="ORF">FGIG_09127</name>
</gene>
<evidence type="ECO:0000256" key="3">
    <source>
        <dbReference type="ARBA" id="ARBA00023242"/>
    </source>
</evidence>
<dbReference type="PANTHER" id="PTHR12221">
    <property type="entry name" value="PESCADILLO - RELATED"/>
    <property type="match status" value="1"/>
</dbReference>
<accession>A0A504YWP0</accession>
<dbReference type="GO" id="GO:0000463">
    <property type="term" value="P:maturation of LSU-rRNA from tricistronic rRNA transcript (SSU-rRNA, 5.8S rRNA, LSU-rRNA)"/>
    <property type="evidence" value="ECO:0007669"/>
    <property type="project" value="UniProtKB-UniRule"/>
</dbReference>
<keyword evidence="3 4" id="KW-0539">Nucleus</keyword>
<dbReference type="GO" id="GO:0043021">
    <property type="term" value="F:ribonucleoprotein complex binding"/>
    <property type="evidence" value="ECO:0007669"/>
    <property type="project" value="UniProtKB-UniRule"/>
</dbReference>
<comment type="caution">
    <text evidence="7">The sequence shown here is derived from an EMBL/GenBank/DDBJ whole genome shotgun (WGS) entry which is preliminary data.</text>
</comment>
<feature type="compositionally biased region" description="Basic and acidic residues" evidence="5">
    <location>
        <begin position="481"/>
        <end position="492"/>
    </location>
</feature>
<dbReference type="GO" id="GO:0070545">
    <property type="term" value="C:PeBoW complex"/>
    <property type="evidence" value="ECO:0007669"/>
    <property type="project" value="TreeGrafter"/>
</dbReference>
<comment type="similarity">
    <text evidence="4">Belongs to the pescadillo family.</text>
</comment>
<dbReference type="SMART" id="SM00292">
    <property type="entry name" value="BRCT"/>
    <property type="match status" value="1"/>
</dbReference>
<evidence type="ECO:0000313" key="8">
    <source>
        <dbReference type="Proteomes" id="UP000316759"/>
    </source>
</evidence>
<dbReference type="GO" id="GO:0005654">
    <property type="term" value="C:nucleoplasm"/>
    <property type="evidence" value="ECO:0007669"/>
    <property type="project" value="UniProtKB-SubCell"/>
</dbReference>
<proteinExistence type="inferred from homology"/>
<dbReference type="AlphaFoldDB" id="A0A504YWP0"/>
<evidence type="ECO:0000259" key="6">
    <source>
        <dbReference type="PROSITE" id="PS50172"/>
    </source>
</evidence>